<organism evidence="1 2">
    <name type="scientific">Paraglomus occultum</name>
    <dbReference type="NCBI Taxonomy" id="144539"/>
    <lineage>
        <taxon>Eukaryota</taxon>
        <taxon>Fungi</taxon>
        <taxon>Fungi incertae sedis</taxon>
        <taxon>Mucoromycota</taxon>
        <taxon>Glomeromycotina</taxon>
        <taxon>Glomeromycetes</taxon>
        <taxon>Paraglomerales</taxon>
        <taxon>Paraglomeraceae</taxon>
        <taxon>Paraglomus</taxon>
    </lineage>
</organism>
<gene>
    <name evidence="1" type="ORF">POCULU_LOCUS9751</name>
</gene>
<evidence type="ECO:0000313" key="1">
    <source>
        <dbReference type="EMBL" id="CAG8647254.1"/>
    </source>
</evidence>
<reference evidence="1" key="1">
    <citation type="submission" date="2021-06" db="EMBL/GenBank/DDBJ databases">
        <authorList>
            <person name="Kallberg Y."/>
            <person name="Tangrot J."/>
            <person name="Rosling A."/>
        </authorList>
    </citation>
    <scope>NUCLEOTIDE SEQUENCE</scope>
    <source>
        <strain evidence="1">IA702</strain>
    </source>
</reference>
<dbReference type="Proteomes" id="UP000789572">
    <property type="component" value="Unassembled WGS sequence"/>
</dbReference>
<dbReference type="AlphaFoldDB" id="A0A9N9H0A6"/>
<comment type="caution">
    <text evidence="1">The sequence shown here is derived from an EMBL/GenBank/DDBJ whole genome shotgun (WGS) entry which is preliminary data.</text>
</comment>
<accession>A0A9N9H0A6</accession>
<protein>
    <submittedName>
        <fullName evidence="1">1897_t:CDS:1</fullName>
    </submittedName>
</protein>
<keyword evidence="2" id="KW-1185">Reference proteome</keyword>
<name>A0A9N9H0A6_9GLOM</name>
<dbReference type="OrthoDB" id="2410986at2759"/>
<dbReference type="EMBL" id="CAJVPJ010004001">
    <property type="protein sequence ID" value="CAG8647254.1"/>
    <property type="molecule type" value="Genomic_DNA"/>
</dbReference>
<sequence>MSSWLWVLLEGQDDPVKVDASAIEDLFGLIPRIKEAFPEKHSSIPPGKIQFLSSDNRTQPLRKDTLITSIRTTAMSPLVVRYPFSDCTIVIRCNLSNSWFRQDWPHSSGLWHLLRAAALARFSPLDGSDFFFVVKDPVEKEITNEFQFNSVIQDASTDDNNKRQISISIRVKGKKAYGEWDLRDVLQNILHKSSWSSLNSAPRLNLDELLGQIKVSDDTFKLLIDELQKNADVFGEVTRNEMTCREFISPFLTTAVKHLQIEEPLLALRAEYELNGSRGFGPVDYTVVLDDIVICVTEVKKMDFDKGAAQNIVQMHSAVESLSKRKREDTDLEDSEEVPVMVYGIVSNARNWLFLQWAGTENDPVLYVSNMQSCNFSDAEIMKVETKKIATYIIAILQEQTHGLNTKRRRVPKKPRLSL</sequence>
<evidence type="ECO:0000313" key="2">
    <source>
        <dbReference type="Proteomes" id="UP000789572"/>
    </source>
</evidence>
<proteinExistence type="predicted"/>